<keyword evidence="10" id="KW-0472">Membrane</keyword>
<keyword evidence="10" id="KW-0812">Transmembrane</keyword>
<dbReference type="RefSeq" id="WP_323574064.1">
    <property type="nucleotide sequence ID" value="NZ_JAYGJQ010000001.1"/>
</dbReference>
<evidence type="ECO:0000313" key="11">
    <source>
        <dbReference type="EMBL" id="MEA9354624.1"/>
    </source>
</evidence>
<keyword evidence="3" id="KW-0068">Autocatalytic cleavage</keyword>
<proteinExistence type="predicted"/>
<keyword evidence="7 11" id="KW-0456">Lyase</keyword>
<evidence type="ECO:0000256" key="3">
    <source>
        <dbReference type="ARBA" id="ARBA00022813"/>
    </source>
</evidence>
<dbReference type="Gene3D" id="3.60.90.10">
    <property type="entry name" value="S-adenosylmethionine decarboxylase"/>
    <property type="match status" value="1"/>
</dbReference>
<feature type="transmembrane region" description="Helical" evidence="10">
    <location>
        <begin position="185"/>
        <end position="210"/>
    </location>
</feature>
<sequence>MDTRSQHLLFDAVLEKDLTDADVDHIKQVIEKNLTVVNRIEHKFTPQGETIVFILSESHFTLHTYPENRFISLDIYVCNMETDLKKIVHEISSVVPFEKVDQKFLARGAIGTPVHSKHLHIIYLVTVMTACCSILYELLLAQALSTTMGNTALRYNTTIGLYIAAMGFGALLYKKFIKRDILEEFVKIELLLSIIGGVAPIMALVFDYSFNKIATSTGISFFSNWIQGPLFTLNHLLIIAIGFLSGLELPLLIDMGKRFDKKKASFVLAYDYFGTLIGAILFPIFILPELHLFTIGYVVSAVNILVALFVMTKLKIKNNKYKIMIAIMLVIWTLLIVNSGAVNEGIIQKFYFGGQV</sequence>
<dbReference type="GO" id="GO:0004014">
    <property type="term" value="F:adenosylmethionine decarboxylase activity"/>
    <property type="evidence" value="ECO:0007669"/>
    <property type="project" value="UniProtKB-EC"/>
</dbReference>
<feature type="transmembrane region" description="Helical" evidence="10">
    <location>
        <begin position="153"/>
        <end position="173"/>
    </location>
</feature>
<dbReference type="PANTHER" id="PTHR33866">
    <property type="entry name" value="S-ADENOSYLMETHIONINE DECARBOXYLASE PROENZYME"/>
    <property type="match status" value="1"/>
</dbReference>
<keyword evidence="12" id="KW-1185">Reference proteome</keyword>
<dbReference type="InterPro" id="IPR003826">
    <property type="entry name" value="AdoMetDC_fam_prok"/>
</dbReference>
<dbReference type="Pfam" id="PF02675">
    <property type="entry name" value="AdoMet_dc"/>
    <property type="match status" value="1"/>
</dbReference>
<keyword evidence="9" id="KW-0670">Pyruvate</keyword>
<organism evidence="11 12">
    <name type="scientific">Bacteriovorax antarcticus</name>
    <dbReference type="NCBI Taxonomy" id="3088717"/>
    <lineage>
        <taxon>Bacteria</taxon>
        <taxon>Pseudomonadati</taxon>
        <taxon>Bdellovibrionota</taxon>
        <taxon>Bacteriovoracia</taxon>
        <taxon>Bacteriovoracales</taxon>
        <taxon>Bacteriovoracaceae</taxon>
        <taxon>Bacteriovorax</taxon>
    </lineage>
</organism>
<evidence type="ECO:0000313" key="12">
    <source>
        <dbReference type="Proteomes" id="UP001302274"/>
    </source>
</evidence>
<evidence type="ECO:0000256" key="5">
    <source>
        <dbReference type="ARBA" id="ARBA00023115"/>
    </source>
</evidence>
<comment type="caution">
    <text evidence="11">The sequence shown here is derived from an EMBL/GenBank/DDBJ whole genome shotgun (WGS) entry which is preliminary data.</text>
</comment>
<dbReference type="InterPro" id="IPR016067">
    <property type="entry name" value="S-AdoMet_deCO2ase_core"/>
</dbReference>
<feature type="transmembrane region" description="Helical" evidence="10">
    <location>
        <begin position="230"/>
        <end position="253"/>
    </location>
</feature>
<comment type="cofactor">
    <cofactor evidence="1">
        <name>pyruvate</name>
        <dbReference type="ChEBI" id="CHEBI:15361"/>
    </cofactor>
</comment>
<evidence type="ECO:0000256" key="8">
    <source>
        <dbReference type="ARBA" id="ARBA00023270"/>
    </source>
</evidence>
<name>A0ABU5VNK3_9BACT</name>
<dbReference type="EC" id="4.1.1.50" evidence="11"/>
<accession>A0ABU5VNK3</accession>
<gene>
    <name evidence="11" type="ORF">SHI21_00310</name>
</gene>
<feature type="transmembrane region" description="Helical" evidence="10">
    <location>
        <begin position="292"/>
        <end position="311"/>
    </location>
</feature>
<reference evidence="11 12" key="1">
    <citation type="submission" date="2023-11" db="EMBL/GenBank/DDBJ databases">
        <title>A Novel Polar Bacteriovorax (B. antarcticus) Isolated from the Biocrust in Antarctica.</title>
        <authorList>
            <person name="Mun W."/>
            <person name="Choi S.Y."/>
            <person name="Mitchell R.J."/>
        </authorList>
    </citation>
    <scope>NUCLEOTIDE SEQUENCE [LARGE SCALE GENOMIC DNA]</scope>
    <source>
        <strain evidence="11 12">PP10</strain>
    </source>
</reference>
<dbReference type="EMBL" id="JAYGJQ010000001">
    <property type="protein sequence ID" value="MEA9354624.1"/>
    <property type="molecule type" value="Genomic_DNA"/>
</dbReference>
<dbReference type="Proteomes" id="UP001302274">
    <property type="component" value="Unassembled WGS sequence"/>
</dbReference>
<protein>
    <submittedName>
        <fullName evidence="11">S-adenosylmethionine decarboxylase</fullName>
        <ecNumber evidence="11">4.1.1.50</ecNumber>
    </submittedName>
</protein>
<dbReference type="SUPFAM" id="SSF56276">
    <property type="entry name" value="S-adenosylmethionine decarboxylase"/>
    <property type="match status" value="1"/>
</dbReference>
<dbReference type="PANTHER" id="PTHR33866:SF2">
    <property type="entry name" value="S-ADENOSYLMETHIONINE DECARBOXYLASE PROENZYME"/>
    <property type="match status" value="1"/>
</dbReference>
<evidence type="ECO:0000256" key="2">
    <source>
        <dbReference type="ARBA" id="ARBA00022793"/>
    </source>
</evidence>
<keyword evidence="10" id="KW-1133">Transmembrane helix</keyword>
<keyword evidence="4" id="KW-0745">Spermidine biosynthesis</keyword>
<feature type="transmembrane region" description="Helical" evidence="10">
    <location>
        <begin position="323"/>
        <end position="342"/>
    </location>
</feature>
<feature type="transmembrane region" description="Helical" evidence="10">
    <location>
        <begin position="121"/>
        <end position="141"/>
    </location>
</feature>
<evidence type="ECO:0000256" key="7">
    <source>
        <dbReference type="ARBA" id="ARBA00023239"/>
    </source>
</evidence>
<keyword evidence="5" id="KW-0620">Polyamine biosynthesis</keyword>
<feature type="transmembrane region" description="Helical" evidence="10">
    <location>
        <begin position="265"/>
        <end position="286"/>
    </location>
</feature>
<evidence type="ECO:0000256" key="9">
    <source>
        <dbReference type="ARBA" id="ARBA00023317"/>
    </source>
</evidence>
<evidence type="ECO:0000256" key="4">
    <source>
        <dbReference type="ARBA" id="ARBA00023066"/>
    </source>
</evidence>
<evidence type="ECO:0000256" key="1">
    <source>
        <dbReference type="ARBA" id="ARBA00001928"/>
    </source>
</evidence>
<evidence type="ECO:0000256" key="10">
    <source>
        <dbReference type="SAM" id="Phobius"/>
    </source>
</evidence>
<keyword evidence="6" id="KW-0865">Zymogen</keyword>
<evidence type="ECO:0000256" key="6">
    <source>
        <dbReference type="ARBA" id="ARBA00023145"/>
    </source>
</evidence>
<keyword evidence="8" id="KW-0704">Schiff base</keyword>
<keyword evidence="2" id="KW-0210">Decarboxylase</keyword>